<organism evidence="7 8">
    <name type="scientific">Zingiber officinale</name>
    <name type="common">Ginger</name>
    <name type="synonym">Amomum zingiber</name>
    <dbReference type="NCBI Taxonomy" id="94328"/>
    <lineage>
        <taxon>Eukaryota</taxon>
        <taxon>Viridiplantae</taxon>
        <taxon>Streptophyta</taxon>
        <taxon>Embryophyta</taxon>
        <taxon>Tracheophyta</taxon>
        <taxon>Spermatophyta</taxon>
        <taxon>Magnoliopsida</taxon>
        <taxon>Liliopsida</taxon>
        <taxon>Zingiberales</taxon>
        <taxon>Zingiberaceae</taxon>
        <taxon>Zingiber</taxon>
    </lineage>
</organism>
<comment type="catalytic activity">
    <reaction evidence="1">
        <text>S-ubiquitinyl-[E2 ubiquitin-conjugating enzyme]-L-cysteine + [acceptor protein]-L-lysine = [E2 ubiquitin-conjugating enzyme]-L-cysteine + N(6)-ubiquitinyl-[acceptor protein]-L-lysine.</text>
        <dbReference type="EC" id="2.3.2.27"/>
    </reaction>
</comment>
<dbReference type="PANTHER" id="PTHR23315">
    <property type="entry name" value="U BOX DOMAIN-CONTAINING"/>
    <property type="match status" value="1"/>
</dbReference>
<dbReference type="SMART" id="SM00504">
    <property type="entry name" value="Ubox"/>
    <property type="match status" value="1"/>
</dbReference>
<dbReference type="Gene3D" id="3.30.40.10">
    <property type="entry name" value="Zinc/RING finger domain, C3HC4 (zinc finger)"/>
    <property type="match status" value="1"/>
</dbReference>
<gene>
    <name evidence="7" type="ORF">ZIOFF_069284</name>
</gene>
<keyword evidence="4" id="KW-0808">Transferase</keyword>
<reference evidence="7 8" key="1">
    <citation type="submission" date="2020-08" db="EMBL/GenBank/DDBJ databases">
        <title>Plant Genome Project.</title>
        <authorList>
            <person name="Zhang R.-G."/>
        </authorList>
    </citation>
    <scope>NUCLEOTIDE SEQUENCE [LARGE SCALE GENOMIC DNA]</scope>
    <source>
        <tissue evidence="7">Rhizome</tissue>
    </source>
</reference>
<feature type="domain" description="U-box" evidence="6">
    <location>
        <begin position="295"/>
        <end position="369"/>
    </location>
</feature>
<dbReference type="InterPro" id="IPR016024">
    <property type="entry name" value="ARM-type_fold"/>
</dbReference>
<dbReference type="EMBL" id="JACMSC010000020">
    <property type="protein sequence ID" value="KAG6471837.1"/>
    <property type="molecule type" value="Genomic_DNA"/>
</dbReference>
<dbReference type="CDD" id="cd16664">
    <property type="entry name" value="RING-Ubox_PUB"/>
    <property type="match status" value="1"/>
</dbReference>
<evidence type="ECO:0000259" key="6">
    <source>
        <dbReference type="PROSITE" id="PS51698"/>
    </source>
</evidence>
<dbReference type="GO" id="GO:0016567">
    <property type="term" value="P:protein ubiquitination"/>
    <property type="evidence" value="ECO:0007669"/>
    <property type="project" value="UniProtKB-UniPathway"/>
</dbReference>
<comment type="pathway">
    <text evidence="2">Protein modification; protein ubiquitination.</text>
</comment>
<dbReference type="InterPro" id="IPR011989">
    <property type="entry name" value="ARM-like"/>
</dbReference>
<accession>A0A8J5CBI5</accession>
<dbReference type="Pfam" id="PF04564">
    <property type="entry name" value="U-box"/>
    <property type="match status" value="1"/>
</dbReference>
<keyword evidence="5" id="KW-0833">Ubl conjugation pathway</keyword>
<proteinExistence type="predicted"/>
<dbReference type="SUPFAM" id="SSF57850">
    <property type="entry name" value="RING/U-box"/>
    <property type="match status" value="1"/>
</dbReference>
<dbReference type="InterPro" id="IPR013083">
    <property type="entry name" value="Znf_RING/FYVE/PHD"/>
</dbReference>
<name>A0A8J5CBI5_ZINOF</name>
<dbReference type="Proteomes" id="UP000734854">
    <property type="component" value="Unassembled WGS sequence"/>
</dbReference>
<evidence type="ECO:0000256" key="1">
    <source>
        <dbReference type="ARBA" id="ARBA00000900"/>
    </source>
</evidence>
<dbReference type="AlphaFoldDB" id="A0A8J5CBI5"/>
<evidence type="ECO:0000256" key="2">
    <source>
        <dbReference type="ARBA" id="ARBA00004906"/>
    </source>
</evidence>
<evidence type="ECO:0000313" key="8">
    <source>
        <dbReference type="Proteomes" id="UP000734854"/>
    </source>
</evidence>
<dbReference type="EC" id="2.3.2.27" evidence="3"/>
<comment type="caution">
    <text evidence="7">The sequence shown here is derived from an EMBL/GenBank/DDBJ whole genome shotgun (WGS) entry which is preliminary data.</text>
</comment>
<dbReference type="PROSITE" id="PS51698">
    <property type="entry name" value="U_BOX"/>
    <property type="match status" value="1"/>
</dbReference>
<evidence type="ECO:0000256" key="4">
    <source>
        <dbReference type="ARBA" id="ARBA00022679"/>
    </source>
</evidence>
<dbReference type="InterPro" id="IPR003613">
    <property type="entry name" value="Ubox_domain"/>
</dbReference>
<dbReference type="InterPro" id="IPR045210">
    <property type="entry name" value="RING-Ubox_PUB"/>
</dbReference>
<evidence type="ECO:0000256" key="5">
    <source>
        <dbReference type="ARBA" id="ARBA00022786"/>
    </source>
</evidence>
<dbReference type="GO" id="GO:0061630">
    <property type="term" value="F:ubiquitin protein ligase activity"/>
    <property type="evidence" value="ECO:0007669"/>
    <property type="project" value="UniProtKB-EC"/>
</dbReference>
<keyword evidence="8" id="KW-1185">Reference proteome</keyword>
<protein>
    <recommendedName>
        <fullName evidence="3">RING-type E3 ubiquitin transferase</fullName>
        <ecNumber evidence="3">2.3.2.27</ecNumber>
    </recommendedName>
</protein>
<evidence type="ECO:0000313" key="7">
    <source>
        <dbReference type="EMBL" id="KAG6471837.1"/>
    </source>
</evidence>
<sequence length="801" mass="89482">MGKDVPQIVKDPQKYAEFKANSSICSELTKILDKIHLLLPAIESTRPGYNSGIQVLCSLNNQIEKAKLLLQYCAESSKLYLAITGEATLSRCERIRSSLIHSLSQMQGMVPPPLASKIAEVVDYLRVAKFIMDSQEEEAGRALLDLLRQTNFSEDLEIKTFEIAASRLNMTSPKAILIERRSLRKMLDSLSKSDSKKEKIVNYFLYLLNKYGKNVGRDNSKISKTCTDSVGNFSSSVNNGDPSDPADDSIVGCQATLPTEKFSSTYSVIHVSSSEHNGEPTDTGAAANIRCQAAVPPEEFFCPISLRLMYDPVVIASGQTYERMYIEKWFHDGHDTCPKTQRKLENFSMVPNSCLQELITNWLKKNSINVVGPCSGYSPADYHSWEAAINYSISSLNDVSAALLDGNTGRYFLQNDYSDVSLVSLSSVSNCSNSSHVNITEKLKINHTCLFPWSDDYQQYQSFSNFNHQMFLRFFCKLMELPTDVQGKAVENMKALLETDEEISHAMLENGFVEALISMMKTELEAGNAHGIKSGTQLFLAFLNANRWVDLSSLTEDVSWWLISFLNSELNAEALMLLEKLIQCPSYRSKMVASGLVTSIINLLDPEHAESHELSLKILLELSDEKDIKSHILTSECLSKLATFLMDGKLVCLCLKLLENISNDKEGAQLVAKSNVCLASIAEVLSTGIKDEQEYAVAILYSICSCSFENSLLVMDEGVVPALVEISVNGNSNSKEISMRLLHHLRNIRQDDRFYLSPESKSEPAETLSVRSSSRQLFSKPDGFLRRKLRFFSKQRPLTPC</sequence>
<dbReference type="SUPFAM" id="SSF48371">
    <property type="entry name" value="ARM repeat"/>
    <property type="match status" value="1"/>
</dbReference>
<evidence type="ECO:0000256" key="3">
    <source>
        <dbReference type="ARBA" id="ARBA00012483"/>
    </source>
</evidence>
<dbReference type="Gene3D" id="1.25.10.10">
    <property type="entry name" value="Leucine-rich Repeat Variant"/>
    <property type="match status" value="1"/>
</dbReference>
<dbReference type="UniPathway" id="UPA00143"/>
<dbReference type="PANTHER" id="PTHR23315:SF240">
    <property type="entry name" value="U-BOX DOMAIN-CONTAINING PROTEIN 5"/>
    <property type="match status" value="1"/>
</dbReference>